<name>A2BM39_HYPBU</name>
<dbReference type="EnsemblBacteria" id="ABM81050">
    <property type="protein sequence ID" value="ABM81050"/>
    <property type="gene ID" value="Hbut_1216"/>
</dbReference>
<dbReference type="OrthoDB" id="15130at2157"/>
<dbReference type="KEGG" id="hbu:Hbut_1216"/>
<dbReference type="GeneID" id="4782169"/>
<dbReference type="InterPro" id="IPR036390">
    <property type="entry name" value="WH_DNA-bd_sf"/>
</dbReference>
<sequence>MSSQYGWSDRASWHEEVAETSGQERRQGPRSRIVEAIAVLLLARPMRAAEIAQVLGKPTRYVSSYLSYWRTRGLFEYENGFWTLTEKGEEFARSILEREMNSRVAQYAALARQILEQEQVSSTINNNTSTGPRLLSGRIQPFIAAYTGKTGKKRRKQGLPRSACIQAILADLEIDEEERAILEHMLNHYLQWGTSYTYLDQLEHDLEADRVWLLTVLRRLQTKGIMYIYNDRRLGIRVGLSKRLKEFVIATCQPSSQV</sequence>
<dbReference type="HOGENOM" id="CLU_1109465_0_0_2"/>
<evidence type="ECO:0000313" key="1">
    <source>
        <dbReference type="EMBL" id="ABM81050.1"/>
    </source>
</evidence>
<accession>A2BM39</accession>
<protein>
    <submittedName>
        <fullName evidence="1">Conserved crenarchaeal protein</fullName>
    </submittedName>
</protein>
<dbReference type="AlphaFoldDB" id="A2BM39"/>
<reference evidence="1 2" key="1">
    <citation type="journal article" date="2007" name="Archaea">
        <title>The genome of Hyperthermus butylicus: a sulfur-reducing, peptide fermenting, neutrophilic Crenarchaeote growing up to 108 degrees C.</title>
        <authorList>
            <person name="Brugger K."/>
            <person name="Chen L."/>
            <person name="Stark M."/>
            <person name="Zibat A."/>
            <person name="Redder P."/>
            <person name="Ruepp A."/>
            <person name="Awayez M."/>
            <person name="She Q."/>
            <person name="Garrett R.A."/>
            <person name="Klenk H.P."/>
        </authorList>
    </citation>
    <scope>NUCLEOTIDE SEQUENCE [LARGE SCALE GENOMIC DNA]</scope>
    <source>
        <strain evidence="2">DSM 5456 / JCM 9403 / PLM1-5</strain>
    </source>
</reference>
<keyword evidence="2" id="KW-1185">Reference proteome</keyword>
<dbReference type="EMBL" id="CP000493">
    <property type="protein sequence ID" value="ABM81050.1"/>
    <property type="molecule type" value="Genomic_DNA"/>
</dbReference>
<proteinExistence type="predicted"/>
<dbReference type="eggNOG" id="arCOG04268">
    <property type="taxonomic scope" value="Archaea"/>
</dbReference>
<evidence type="ECO:0000313" key="2">
    <source>
        <dbReference type="Proteomes" id="UP000002593"/>
    </source>
</evidence>
<dbReference type="RefSeq" id="WP_011822368.1">
    <property type="nucleotide sequence ID" value="NC_008818.1"/>
</dbReference>
<organism evidence="1 2">
    <name type="scientific">Hyperthermus butylicus (strain DSM 5456 / JCM 9403 / PLM1-5)</name>
    <dbReference type="NCBI Taxonomy" id="415426"/>
    <lineage>
        <taxon>Archaea</taxon>
        <taxon>Thermoproteota</taxon>
        <taxon>Thermoprotei</taxon>
        <taxon>Desulfurococcales</taxon>
        <taxon>Pyrodictiaceae</taxon>
        <taxon>Hyperthermus</taxon>
    </lineage>
</organism>
<dbReference type="SUPFAM" id="SSF46785">
    <property type="entry name" value="Winged helix' DNA-binding domain"/>
    <property type="match status" value="1"/>
</dbReference>
<gene>
    <name evidence="1" type="ordered locus">Hbut_1216</name>
</gene>
<dbReference type="Proteomes" id="UP000002593">
    <property type="component" value="Chromosome"/>
</dbReference>